<dbReference type="GO" id="GO:0017056">
    <property type="term" value="F:structural constituent of nuclear pore"/>
    <property type="evidence" value="ECO:0007669"/>
    <property type="project" value="InterPro"/>
</dbReference>
<evidence type="ECO:0000313" key="2">
    <source>
        <dbReference type="Proteomes" id="UP000237000"/>
    </source>
</evidence>
<dbReference type="PANTHER" id="PTHR34418">
    <property type="entry name" value="NUCLEAR PORE COMPLEX PROTEIN NUP214 ISOFORM X1"/>
    <property type="match status" value="1"/>
</dbReference>
<dbReference type="GO" id="GO:0006405">
    <property type="term" value="P:RNA export from nucleus"/>
    <property type="evidence" value="ECO:0007669"/>
    <property type="project" value="InterPro"/>
</dbReference>
<evidence type="ECO:0000313" key="1">
    <source>
        <dbReference type="EMBL" id="PON45949.1"/>
    </source>
</evidence>
<reference evidence="2" key="1">
    <citation type="submission" date="2016-06" db="EMBL/GenBank/DDBJ databases">
        <title>Parallel loss of symbiosis genes in relatives of nitrogen-fixing non-legume Parasponia.</title>
        <authorList>
            <person name="Van Velzen R."/>
            <person name="Holmer R."/>
            <person name="Bu F."/>
            <person name="Rutten L."/>
            <person name="Van Zeijl A."/>
            <person name="Liu W."/>
            <person name="Santuari L."/>
            <person name="Cao Q."/>
            <person name="Sharma T."/>
            <person name="Shen D."/>
            <person name="Roswanjaya Y."/>
            <person name="Wardhani T."/>
            <person name="Kalhor M.S."/>
            <person name="Jansen J."/>
            <person name="Van den Hoogen J."/>
            <person name="Gungor B."/>
            <person name="Hartog M."/>
            <person name="Hontelez J."/>
            <person name="Verver J."/>
            <person name="Yang W.-C."/>
            <person name="Schijlen E."/>
            <person name="Repin R."/>
            <person name="Schilthuizen M."/>
            <person name="Schranz E."/>
            <person name="Heidstra R."/>
            <person name="Miyata K."/>
            <person name="Fedorova E."/>
            <person name="Kohlen W."/>
            <person name="Bisseling T."/>
            <person name="Smit S."/>
            <person name="Geurts R."/>
        </authorList>
    </citation>
    <scope>NUCLEOTIDE SEQUENCE [LARGE SCALE GENOMIC DNA]</scope>
    <source>
        <strain evidence="2">cv. RG33-2</strain>
    </source>
</reference>
<dbReference type="Proteomes" id="UP000237000">
    <property type="component" value="Unassembled WGS sequence"/>
</dbReference>
<gene>
    <name evidence="1" type="ORF">TorRG33x02_327340</name>
</gene>
<dbReference type="AlphaFoldDB" id="A0A2P5BAY4"/>
<dbReference type="InterPro" id="IPR044694">
    <property type="entry name" value="NUP214"/>
</dbReference>
<dbReference type="InParanoid" id="A0A2P5BAY4"/>
<dbReference type="PANTHER" id="PTHR34418:SF3">
    <property type="entry name" value="NUCLEAR PORE COMPLEX PROTEIN NUP214"/>
    <property type="match status" value="1"/>
</dbReference>
<sequence length="117" mass="12692">MLMLWSAEGSNIALAKKYILIILSSKFEERSRMVLPLKSWIGDSDENCIVKVIFNGDSSENAGLNAKVITATLAEKHVHLKEIVGLAPGYTCGLDPSQAASIQGELLDSTPVRDAEF</sequence>
<protein>
    <submittedName>
        <fullName evidence="1">Uncharacterized protein</fullName>
    </submittedName>
</protein>
<keyword evidence="2" id="KW-1185">Reference proteome</keyword>
<organism evidence="1 2">
    <name type="scientific">Trema orientale</name>
    <name type="common">Charcoal tree</name>
    <name type="synonym">Celtis orientalis</name>
    <dbReference type="NCBI Taxonomy" id="63057"/>
    <lineage>
        <taxon>Eukaryota</taxon>
        <taxon>Viridiplantae</taxon>
        <taxon>Streptophyta</taxon>
        <taxon>Embryophyta</taxon>
        <taxon>Tracheophyta</taxon>
        <taxon>Spermatophyta</taxon>
        <taxon>Magnoliopsida</taxon>
        <taxon>eudicotyledons</taxon>
        <taxon>Gunneridae</taxon>
        <taxon>Pentapetalae</taxon>
        <taxon>rosids</taxon>
        <taxon>fabids</taxon>
        <taxon>Rosales</taxon>
        <taxon>Cannabaceae</taxon>
        <taxon>Trema</taxon>
    </lineage>
</organism>
<proteinExistence type="predicted"/>
<dbReference type="EMBL" id="JXTC01000563">
    <property type="protein sequence ID" value="PON45949.1"/>
    <property type="molecule type" value="Genomic_DNA"/>
</dbReference>
<name>A0A2P5BAY4_TREOI</name>
<dbReference type="OrthoDB" id="10571782at2759"/>
<comment type="caution">
    <text evidence="1">The sequence shown here is derived from an EMBL/GenBank/DDBJ whole genome shotgun (WGS) entry which is preliminary data.</text>
</comment>
<accession>A0A2P5BAY4</accession>